<dbReference type="InterPro" id="IPR058637">
    <property type="entry name" value="YknX-like_C"/>
</dbReference>
<dbReference type="STRING" id="1122184.SAMN02745176_00627"/>
<feature type="coiled-coil region" evidence="3">
    <location>
        <begin position="101"/>
        <end position="146"/>
    </location>
</feature>
<evidence type="ECO:0000313" key="6">
    <source>
        <dbReference type="EMBL" id="SHI54466.1"/>
    </source>
</evidence>
<evidence type="ECO:0000313" key="7">
    <source>
        <dbReference type="Proteomes" id="UP000184442"/>
    </source>
</evidence>
<dbReference type="RefSeq" id="WP_073024440.1">
    <property type="nucleotide sequence ID" value="NZ_FQZS01000004.1"/>
</dbReference>
<proteinExistence type="predicted"/>
<evidence type="ECO:0000256" key="2">
    <source>
        <dbReference type="ARBA" id="ARBA00023054"/>
    </source>
</evidence>
<dbReference type="GO" id="GO:0030313">
    <property type="term" value="C:cell envelope"/>
    <property type="evidence" value="ECO:0007669"/>
    <property type="project" value="UniProtKB-SubCell"/>
</dbReference>
<feature type="domain" description="YknX-like C-terminal permuted SH3-like" evidence="5">
    <location>
        <begin position="358"/>
        <end position="420"/>
    </location>
</feature>
<dbReference type="Gene3D" id="2.40.50.100">
    <property type="match status" value="1"/>
</dbReference>
<evidence type="ECO:0000259" key="5">
    <source>
        <dbReference type="Pfam" id="PF25989"/>
    </source>
</evidence>
<dbReference type="PANTHER" id="PTHR32347">
    <property type="entry name" value="EFFLUX SYSTEM COMPONENT YKNX-RELATED"/>
    <property type="match status" value="1"/>
</dbReference>
<dbReference type="Pfam" id="PF25984">
    <property type="entry name" value="BSH_YknX"/>
    <property type="match status" value="1"/>
</dbReference>
<keyword evidence="7" id="KW-1185">Reference proteome</keyword>
<feature type="coiled-coil region" evidence="3">
    <location>
        <begin position="178"/>
        <end position="212"/>
    </location>
</feature>
<dbReference type="Proteomes" id="UP000184442">
    <property type="component" value="Unassembled WGS sequence"/>
</dbReference>
<dbReference type="OrthoDB" id="11589at2"/>
<dbReference type="SUPFAM" id="SSF56954">
    <property type="entry name" value="Outer membrane efflux proteins (OEP)"/>
    <property type="match status" value="1"/>
</dbReference>
<dbReference type="InterPro" id="IPR058639">
    <property type="entry name" value="BSH_YknX-like"/>
</dbReference>
<dbReference type="Pfam" id="PF25989">
    <property type="entry name" value="YknX_C"/>
    <property type="match status" value="1"/>
</dbReference>
<accession>A0A1M6C0B5</accession>
<dbReference type="Gene3D" id="2.40.420.20">
    <property type="match status" value="1"/>
</dbReference>
<dbReference type="Gene3D" id="1.10.287.470">
    <property type="entry name" value="Helix hairpin bin"/>
    <property type="match status" value="2"/>
</dbReference>
<gene>
    <name evidence="6" type="ORF">SAMN02745176_00627</name>
</gene>
<dbReference type="EMBL" id="FQZS01000004">
    <property type="protein sequence ID" value="SHI54466.1"/>
    <property type="molecule type" value="Genomic_DNA"/>
</dbReference>
<organism evidence="6 7">
    <name type="scientific">Lutispora thermophila DSM 19022</name>
    <dbReference type="NCBI Taxonomy" id="1122184"/>
    <lineage>
        <taxon>Bacteria</taxon>
        <taxon>Bacillati</taxon>
        <taxon>Bacillota</taxon>
        <taxon>Clostridia</taxon>
        <taxon>Lutisporales</taxon>
        <taxon>Lutisporaceae</taxon>
        <taxon>Lutispora</taxon>
    </lineage>
</organism>
<evidence type="ECO:0000259" key="4">
    <source>
        <dbReference type="Pfam" id="PF25984"/>
    </source>
</evidence>
<comment type="subcellular location">
    <subcellularLocation>
        <location evidence="1">Cell envelope</location>
    </subcellularLocation>
</comment>
<dbReference type="PRINTS" id="PR01490">
    <property type="entry name" value="RTXTOXIND"/>
</dbReference>
<protein>
    <submittedName>
        <fullName evidence="6">Biotin-lipoyl like</fullName>
    </submittedName>
</protein>
<feature type="domain" description="YknX-like barrel-sandwich hybrid" evidence="4">
    <location>
        <begin position="71"/>
        <end position="253"/>
    </location>
</feature>
<reference evidence="6 7" key="1">
    <citation type="submission" date="2016-11" db="EMBL/GenBank/DDBJ databases">
        <authorList>
            <person name="Jaros S."/>
            <person name="Januszkiewicz K."/>
            <person name="Wedrychowicz H."/>
        </authorList>
    </citation>
    <scope>NUCLEOTIDE SEQUENCE [LARGE SCALE GENOMIC DNA]</scope>
    <source>
        <strain evidence="6 7">DSM 19022</strain>
    </source>
</reference>
<evidence type="ECO:0000256" key="3">
    <source>
        <dbReference type="SAM" id="Coils"/>
    </source>
</evidence>
<dbReference type="GO" id="GO:0015562">
    <property type="term" value="F:efflux transmembrane transporter activity"/>
    <property type="evidence" value="ECO:0007669"/>
    <property type="project" value="InterPro"/>
</dbReference>
<dbReference type="PANTHER" id="PTHR32347:SF14">
    <property type="entry name" value="EFFLUX SYSTEM COMPONENT YKNX-RELATED"/>
    <property type="match status" value="1"/>
</dbReference>
<dbReference type="AlphaFoldDB" id="A0A1M6C0B5"/>
<sequence>MKKKKKIIITTIIVLALTALWGGKTYLSSKNTFKTVDTAEVVKTTLIQSVSVSGNIKALESEEISLPSGQKITKVLVEEGQEVKKGQLLVKLDTYDLETQLKKGKISLEMSKRNLEKLKAENSAERKSLENAVTQAELALKSAASKYEDAKVKHEQTKKLYEAGFVSKSDYDNSQSSLKDLETNFLTAEIALDNAKNALADFDNRIYEQEKQIEMSSTELASIEKKIAESNIKANINGKIIKLDAKEGQYPAEGSNIIIHDQSKYILELKVSQYDSVSMKLGMKANIKLSGLDKIYEGHVTKIAETAIVETSTNSSSKETKLLVEVTMDNADEQIRAGYEADAEIILVEKENSLAVSFDAVKTDEQGNKYIFVVEDNIAKKRIVETGLQTDLEIEIISGLKEGEKYILNPPAGLMDGETVMTTGGI</sequence>
<dbReference type="InterPro" id="IPR050465">
    <property type="entry name" value="UPF0194_transport"/>
</dbReference>
<evidence type="ECO:0000256" key="1">
    <source>
        <dbReference type="ARBA" id="ARBA00004196"/>
    </source>
</evidence>
<keyword evidence="2 3" id="KW-0175">Coiled coil</keyword>
<dbReference type="Gene3D" id="2.40.30.170">
    <property type="match status" value="1"/>
</dbReference>
<name>A0A1M6C0B5_9FIRM</name>